<protein>
    <submittedName>
        <fullName evidence="1">Uncharacterized protein</fullName>
    </submittedName>
</protein>
<organism evidence="1 2">
    <name type="scientific">Chlorocebus sabaeus</name>
    <name type="common">Green monkey</name>
    <name type="synonym">Simia sabaea</name>
    <dbReference type="NCBI Taxonomy" id="60711"/>
    <lineage>
        <taxon>Eukaryota</taxon>
        <taxon>Metazoa</taxon>
        <taxon>Chordata</taxon>
        <taxon>Craniata</taxon>
        <taxon>Vertebrata</taxon>
        <taxon>Euteleostomi</taxon>
        <taxon>Mammalia</taxon>
        <taxon>Eutheria</taxon>
        <taxon>Euarchontoglires</taxon>
        <taxon>Primates</taxon>
        <taxon>Haplorrhini</taxon>
        <taxon>Catarrhini</taxon>
        <taxon>Cercopithecidae</taxon>
        <taxon>Cercopithecinae</taxon>
        <taxon>Chlorocebus</taxon>
    </lineage>
</organism>
<accession>A0A0D9S9X6</accession>
<dbReference type="Proteomes" id="UP000029965">
    <property type="component" value="Chromosome 29"/>
</dbReference>
<dbReference type="Bgee" id="ENSCSAG00000000334">
    <property type="expression patterns" value="Expressed in blood and 4 other cell types or tissues"/>
</dbReference>
<reference evidence="1" key="2">
    <citation type="submission" date="2025-08" db="UniProtKB">
        <authorList>
            <consortium name="Ensembl"/>
        </authorList>
    </citation>
    <scope>IDENTIFICATION</scope>
</reference>
<reference evidence="1" key="3">
    <citation type="submission" date="2025-09" db="UniProtKB">
        <authorList>
            <consortium name="Ensembl"/>
        </authorList>
    </citation>
    <scope>IDENTIFICATION</scope>
</reference>
<sequence length="23" mass="2257">ANAGGAGYGKLTFGQGTILTVYP</sequence>
<dbReference type="AlphaFoldDB" id="A0A0D9S9X6"/>
<dbReference type="EMBL" id="AQIB01128632">
    <property type="status" value="NOT_ANNOTATED_CDS"/>
    <property type="molecule type" value="Genomic_DNA"/>
</dbReference>
<reference evidence="1 2" key="1">
    <citation type="submission" date="2014-03" db="EMBL/GenBank/DDBJ databases">
        <authorList>
            <person name="Warren W."/>
            <person name="Wilson R.K."/>
        </authorList>
    </citation>
    <scope>NUCLEOTIDE SEQUENCE</scope>
</reference>
<evidence type="ECO:0000313" key="1">
    <source>
        <dbReference type="Ensembl" id="ENSCSAP00000017665.1"/>
    </source>
</evidence>
<evidence type="ECO:0000313" key="2">
    <source>
        <dbReference type="Proteomes" id="UP000029965"/>
    </source>
</evidence>
<proteinExistence type="predicted"/>
<dbReference type="Ensembl" id="ENSCSAT00000018201.1">
    <property type="protein sequence ID" value="ENSCSAP00000017665.1"/>
    <property type="gene ID" value="ENSCSAG00000000334.1"/>
</dbReference>
<keyword evidence="2" id="KW-1185">Reference proteome</keyword>
<name>A0A0D9S9X6_CHLSB</name>